<keyword evidence="3" id="KW-1185">Reference proteome</keyword>
<dbReference type="InterPro" id="IPR008884">
    <property type="entry name" value="TylF_MeTrfase"/>
</dbReference>
<evidence type="ECO:0000313" key="3">
    <source>
        <dbReference type="Proteomes" id="UP001161160"/>
    </source>
</evidence>
<dbReference type="AlphaFoldDB" id="A0AA43M9Q9"/>
<dbReference type="PANTHER" id="PTHR40036:SF1">
    <property type="entry name" value="MACROCIN O-METHYLTRANSFERASE"/>
    <property type="match status" value="1"/>
</dbReference>
<evidence type="ECO:0000256" key="1">
    <source>
        <dbReference type="SAM" id="MobiDB-lite"/>
    </source>
</evidence>
<name>A0AA43M9Q9_9BURK</name>
<accession>A0AA43M9Q9</accession>
<feature type="region of interest" description="Disordered" evidence="1">
    <location>
        <begin position="1"/>
        <end position="30"/>
    </location>
</feature>
<dbReference type="Pfam" id="PF13578">
    <property type="entry name" value="Methyltransf_24"/>
    <property type="match status" value="1"/>
</dbReference>
<dbReference type="InterPro" id="IPR029063">
    <property type="entry name" value="SAM-dependent_MTases_sf"/>
</dbReference>
<reference evidence="2" key="1">
    <citation type="submission" date="2023-04" db="EMBL/GenBank/DDBJ databases">
        <title>Genome Encyclopedia of Bacteria and Archaea VI: Functional Genomics of Type Strains.</title>
        <authorList>
            <person name="Whitman W."/>
        </authorList>
    </citation>
    <scope>NUCLEOTIDE SEQUENCE</scope>
    <source>
        <strain evidence="2">Enz.4-51</strain>
    </source>
</reference>
<evidence type="ECO:0008006" key="4">
    <source>
        <dbReference type="Google" id="ProtNLM"/>
    </source>
</evidence>
<gene>
    <name evidence="2" type="ORF">M2127_002100</name>
</gene>
<sequence>MPIKQKSALLANKKTKPSQPAKKTAPAAPIKAAPVPVVATTPAPAPAPAKVTAFNKAIEVAKNVAKAVLSEKEGAPQSTTSKTLQTPAKQVEPIAKVADSKAAKTEHKDTQLPKLGELSLENIINFDSPQFFGISNPARFFELMNEVKSLIAPGFYFGDNLFTWMRNNSMFEDQVFRKAWEENSINEFDRSSAWRRYILATSAYHCLNLPGDFVECGVYQGSGLKMVIDYLGGMDFPKKVWGFDLFTNDAAPSEDVLPVVQSRFKSNPMVTLVKGIDKSVISKSIGKQAIAFLHIDLNNAERELEVLELLFNQVVTGGMVILDDYEWAGGHRQQKKTLDPWFDQQGYRVLPLPTGQGLLIKR</sequence>
<dbReference type="Proteomes" id="UP001161160">
    <property type="component" value="Unassembled WGS sequence"/>
</dbReference>
<dbReference type="PANTHER" id="PTHR40036">
    <property type="entry name" value="MACROCIN O-METHYLTRANSFERASE"/>
    <property type="match status" value="1"/>
</dbReference>
<proteinExistence type="predicted"/>
<comment type="caution">
    <text evidence="2">The sequence shown here is derived from an EMBL/GenBank/DDBJ whole genome shotgun (WGS) entry which is preliminary data.</text>
</comment>
<dbReference type="EMBL" id="JARXYA010000014">
    <property type="protein sequence ID" value="MDH6504771.1"/>
    <property type="molecule type" value="Genomic_DNA"/>
</dbReference>
<dbReference type="Gene3D" id="3.40.50.150">
    <property type="entry name" value="Vaccinia Virus protein VP39"/>
    <property type="match status" value="1"/>
</dbReference>
<organism evidence="2 3">
    <name type="scientific">Polynucleobacter sphagniphilus</name>
    <dbReference type="NCBI Taxonomy" id="1743169"/>
    <lineage>
        <taxon>Bacteria</taxon>
        <taxon>Pseudomonadati</taxon>
        <taxon>Pseudomonadota</taxon>
        <taxon>Betaproteobacteria</taxon>
        <taxon>Burkholderiales</taxon>
        <taxon>Burkholderiaceae</taxon>
        <taxon>Polynucleobacter</taxon>
    </lineage>
</organism>
<dbReference type="RefSeq" id="WP_280757014.1">
    <property type="nucleotide sequence ID" value="NZ_JARXXW010000015.1"/>
</dbReference>
<protein>
    <recommendedName>
        <fullName evidence="4">Methyltransferase</fullName>
    </recommendedName>
</protein>
<feature type="compositionally biased region" description="Low complexity" evidence="1">
    <location>
        <begin position="20"/>
        <end position="30"/>
    </location>
</feature>
<evidence type="ECO:0000313" key="2">
    <source>
        <dbReference type="EMBL" id="MDH6504771.1"/>
    </source>
</evidence>